<dbReference type="EC" id="7.-.-.-" evidence="6"/>
<comment type="subunit">
    <text evidence="6">The complex is composed of six subunits: RnfA, RnfB, RnfC, RnfD, RnfE and RnfG.</text>
</comment>
<dbReference type="InterPro" id="IPR010209">
    <property type="entry name" value="Ion_transpt_RnfG/RsxG"/>
</dbReference>
<dbReference type="InterPro" id="IPR007329">
    <property type="entry name" value="FMN-bd"/>
</dbReference>
<keyword evidence="1 6" id="KW-0813">Transport</keyword>
<protein>
    <recommendedName>
        <fullName evidence="6">Ion-translocating oxidoreductase complex subunit G</fullName>
        <ecNumber evidence="6">7.-.-.-</ecNumber>
    </recommendedName>
    <alternativeName>
        <fullName evidence="6">Rnf electron transport complex subunit G</fullName>
    </alternativeName>
</protein>
<dbReference type="NCBIfam" id="TIGR01947">
    <property type="entry name" value="rnfG"/>
    <property type="match status" value="1"/>
</dbReference>
<comment type="subcellular location">
    <subcellularLocation>
        <location evidence="6">Cell membrane</location>
        <topology evidence="6">Single-pass membrane protein</topology>
    </subcellularLocation>
</comment>
<keyword evidence="10" id="KW-1185">Reference proteome</keyword>
<accession>A0A9X4JUS5</accession>
<feature type="transmembrane region" description="Helical" evidence="7">
    <location>
        <begin position="12"/>
        <end position="36"/>
    </location>
</feature>
<evidence type="ECO:0000256" key="5">
    <source>
        <dbReference type="ARBA" id="ARBA00022982"/>
    </source>
</evidence>
<keyword evidence="6" id="KW-1003">Cell membrane</keyword>
<proteinExistence type="inferred from homology"/>
<evidence type="ECO:0000259" key="8">
    <source>
        <dbReference type="SMART" id="SM00900"/>
    </source>
</evidence>
<keyword evidence="6 7" id="KW-1133">Transmembrane helix</keyword>
<evidence type="ECO:0000256" key="7">
    <source>
        <dbReference type="SAM" id="Phobius"/>
    </source>
</evidence>
<organism evidence="9 10">
    <name type="scientific">Pelotomaculum isophthalicicum JI</name>
    <dbReference type="NCBI Taxonomy" id="947010"/>
    <lineage>
        <taxon>Bacteria</taxon>
        <taxon>Bacillati</taxon>
        <taxon>Bacillota</taxon>
        <taxon>Clostridia</taxon>
        <taxon>Eubacteriales</taxon>
        <taxon>Desulfotomaculaceae</taxon>
        <taxon>Pelotomaculum</taxon>
    </lineage>
</organism>
<feature type="modified residue" description="FMN phosphoryl threonine" evidence="6">
    <location>
        <position position="163"/>
    </location>
</feature>
<gene>
    <name evidence="6" type="primary">rnfG</name>
    <name evidence="9" type="ORF">L7E55_00580</name>
</gene>
<dbReference type="GO" id="GO:0022900">
    <property type="term" value="P:electron transport chain"/>
    <property type="evidence" value="ECO:0007669"/>
    <property type="project" value="UniProtKB-UniRule"/>
</dbReference>
<evidence type="ECO:0000256" key="1">
    <source>
        <dbReference type="ARBA" id="ARBA00022448"/>
    </source>
</evidence>
<dbReference type="SMART" id="SM00900">
    <property type="entry name" value="FMN_bind"/>
    <property type="match status" value="1"/>
</dbReference>
<keyword evidence="6 7" id="KW-0812">Transmembrane</keyword>
<keyword evidence="5 6" id="KW-0249">Electron transport</keyword>
<keyword evidence="2 6" id="KW-0597">Phosphoprotein</keyword>
<dbReference type="RefSeq" id="WP_277442011.1">
    <property type="nucleotide sequence ID" value="NZ_JAKOAV010000001.1"/>
</dbReference>
<keyword evidence="3 6" id="KW-0285">Flavoprotein</keyword>
<feature type="domain" description="FMN-binding" evidence="8">
    <location>
        <begin position="92"/>
        <end position="180"/>
    </location>
</feature>
<dbReference type="GO" id="GO:0005886">
    <property type="term" value="C:plasma membrane"/>
    <property type="evidence" value="ECO:0007669"/>
    <property type="project" value="UniProtKB-SubCell"/>
</dbReference>
<keyword evidence="4 6" id="KW-0288">FMN</keyword>
<dbReference type="PANTHER" id="PTHR36118:SF1">
    <property type="entry name" value="ION-TRANSLOCATING OXIDOREDUCTASE COMPLEX SUBUNIT G"/>
    <property type="match status" value="1"/>
</dbReference>
<dbReference type="Gene3D" id="3.90.1010.20">
    <property type="match status" value="1"/>
</dbReference>
<dbReference type="Proteomes" id="UP001154312">
    <property type="component" value="Unassembled WGS sequence"/>
</dbReference>
<evidence type="ECO:0000313" key="9">
    <source>
        <dbReference type="EMBL" id="MDF9406866.1"/>
    </source>
</evidence>
<evidence type="ECO:0000313" key="10">
    <source>
        <dbReference type="Proteomes" id="UP001154312"/>
    </source>
</evidence>
<dbReference type="GO" id="GO:0009055">
    <property type="term" value="F:electron transfer activity"/>
    <property type="evidence" value="ECO:0007669"/>
    <property type="project" value="InterPro"/>
</dbReference>
<comment type="similarity">
    <text evidence="6">Belongs to the RnfG family.</text>
</comment>
<comment type="function">
    <text evidence="6">Part of a membrane-bound complex that couples electron transfer with translocation of ions across the membrane.</text>
</comment>
<keyword evidence="6 7" id="KW-0472">Membrane</keyword>
<dbReference type="PIRSF" id="PIRSF006091">
    <property type="entry name" value="E_trnsport_RnfG"/>
    <property type="match status" value="1"/>
</dbReference>
<reference evidence="9" key="1">
    <citation type="submission" date="2022-02" db="EMBL/GenBank/DDBJ databases">
        <authorList>
            <person name="Leng L."/>
        </authorList>
    </citation>
    <scope>NUCLEOTIDE SEQUENCE</scope>
    <source>
        <strain evidence="9">JI</strain>
    </source>
</reference>
<comment type="cofactor">
    <cofactor evidence="6">
        <name>FMN</name>
        <dbReference type="ChEBI" id="CHEBI:58210"/>
    </cofactor>
</comment>
<dbReference type="Pfam" id="PF04205">
    <property type="entry name" value="FMN_bind"/>
    <property type="match status" value="1"/>
</dbReference>
<sequence length="187" mass="19812">MSAGHDEGNNSILKIALNLAMACFVSGLIIAGIYFITADAAAQKAVELKNSAMKALVQDANKFEPIEGREGWFKAEKDGKTIAYVVTSESKGFGGAIKMLVAVTSDGKVLNYDITGHNETPGLGDKANLEPFKSQFRGKKAEQLTVVKDPANKENIQAMTGATISSRAVTNGVKKAVEEVVEFTGGK</sequence>
<name>A0A9X4JUS5_9FIRM</name>
<comment type="caution">
    <text evidence="9">The sequence shown here is derived from an EMBL/GenBank/DDBJ whole genome shotgun (WGS) entry which is preliminary data.</text>
</comment>
<evidence type="ECO:0000256" key="2">
    <source>
        <dbReference type="ARBA" id="ARBA00022553"/>
    </source>
</evidence>
<evidence type="ECO:0000256" key="3">
    <source>
        <dbReference type="ARBA" id="ARBA00022630"/>
    </source>
</evidence>
<dbReference type="AlphaFoldDB" id="A0A9X4JUS5"/>
<evidence type="ECO:0000256" key="6">
    <source>
        <dbReference type="HAMAP-Rule" id="MF_00479"/>
    </source>
</evidence>
<keyword evidence="6" id="KW-1278">Translocase</keyword>
<evidence type="ECO:0000256" key="4">
    <source>
        <dbReference type="ARBA" id="ARBA00022643"/>
    </source>
</evidence>
<dbReference type="HAMAP" id="MF_00479">
    <property type="entry name" value="RsxG_RnfG"/>
    <property type="match status" value="1"/>
</dbReference>
<dbReference type="GO" id="GO:0010181">
    <property type="term" value="F:FMN binding"/>
    <property type="evidence" value="ECO:0007669"/>
    <property type="project" value="InterPro"/>
</dbReference>
<dbReference type="EMBL" id="JAKOAV010000001">
    <property type="protein sequence ID" value="MDF9406866.1"/>
    <property type="molecule type" value="Genomic_DNA"/>
</dbReference>
<dbReference type="PANTHER" id="PTHR36118">
    <property type="entry name" value="ION-TRANSLOCATING OXIDOREDUCTASE COMPLEX SUBUNIT G"/>
    <property type="match status" value="1"/>
</dbReference>